<evidence type="ECO:0000256" key="8">
    <source>
        <dbReference type="ARBA" id="ARBA00023288"/>
    </source>
</evidence>
<dbReference type="PANTHER" id="PTHR33044">
    <property type="entry name" value="BIFUNCTIONAL INHIBITOR/LIPID-TRANSFER PROTEIN/SEED STORAGE 2S ALBUMIN SUPERFAMILY PROTEIN-RELATED"/>
    <property type="match status" value="1"/>
</dbReference>
<sequence>MTYLLQLSDCLTFVESGSNLTIPDRVCCPELANLVDSEPICLCQLLGNPAQTGLPIDIDRALMLPAVCNVTTPPVSMCPGAGVPVGSPLSPSEAPLSDGGSVAASPTPGNPSSWSPSSLATKHHYLIGLAAVLSTYLF</sequence>
<dbReference type="eggNOG" id="ENOG502S59X">
    <property type="taxonomic scope" value="Eukaryota"/>
</dbReference>
<dbReference type="GO" id="GO:0005886">
    <property type="term" value="C:plasma membrane"/>
    <property type="evidence" value="ECO:0007669"/>
    <property type="project" value="UniProtKB-SubCell"/>
</dbReference>
<protein>
    <recommendedName>
        <fullName evidence="10">Bifunctional inhibitor/plant lipid transfer protein/seed storage helical domain-containing protein</fullName>
    </recommendedName>
</protein>
<gene>
    <name evidence="11" type="ORF">MIMGU_mgv1a015992mg</name>
</gene>
<keyword evidence="4" id="KW-0336">GPI-anchor</keyword>
<dbReference type="PhylomeDB" id="A0A022S2J4"/>
<keyword evidence="6" id="KW-1015">Disulfide bond</keyword>
<accession>A0A022S2J4</accession>
<evidence type="ECO:0000259" key="10">
    <source>
        <dbReference type="SMART" id="SM00499"/>
    </source>
</evidence>
<comment type="similarity">
    <text evidence="2">Belongs to the plant LTP family.</text>
</comment>
<dbReference type="CDD" id="cd00010">
    <property type="entry name" value="AAI_LTSS"/>
    <property type="match status" value="1"/>
</dbReference>
<evidence type="ECO:0000256" key="4">
    <source>
        <dbReference type="ARBA" id="ARBA00022622"/>
    </source>
</evidence>
<feature type="region of interest" description="Disordered" evidence="9">
    <location>
        <begin position="89"/>
        <end position="115"/>
    </location>
</feature>
<dbReference type="SUPFAM" id="SSF47699">
    <property type="entry name" value="Bifunctional inhibitor/lipid-transfer protein/seed storage 2S albumin"/>
    <property type="match status" value="1"/>
</dbReference>
<keyword evidence="4" id="KW-0472">Membrane</keyword>
<dbReference type="OrthoDB" id="785314at2759"/>
<reference evidence="11 12" key="1">
    <citation type="journal article" date="2013" name="Proc. Natl. Acad. Sci. U.S.A.">
        <title>Fine-scale variation in meiotic recombination in Mimulus inferred from population shotgun sequencing.</title>
        <authorList>
            <person name="Hellsten U."/>
            <person name="Wright K.M."/>
            <person name="Jenkins J."/>
            <person name="Shu S."/>
            <person name="Yuan Y."/>
            <person name="Wessler S.R."/>
            <person name="Schmutz J."/>
            <person name="Willis J.H."/>
            <person name="Rokhsar D.S."/>
        </authorList>
    </citation>
    <scope>NUCLEOTIDE SEQUENCE [LARGE SCALE GENOMIC DNA]</scope>
    <source>
        <strain evidence="12">cv. DUN x IM62</strain>
    </source>
</reference>
<evidence type="ECO:0000256" key="5">
    <source>
        <dbReference type="ARBA" id="ARBA00022729"/>
    </source>
</evidence>
<evidence type="ECO:0000313" key="12">
    <source>
        <dbReference type="Proteomes" id="UP000030748"/>
    </source>
</evidence>
<evidence type="ECO:0000256" key="1">
    <source>
        <dbReference type="ARBA" id="ARBA00004609"/>
    </source>
</evidence>
<dbReference type="KEGG" id="egt:105970436"/>
<dbReference type="SMART" id="SM00499">
    <property type="entry name" value="AAI"/>
    <property type="match status" value="1"/>
</dbReference>
<dbReference type="InterPro" id="IPR043325">
    <property type="entry name" value="LTSS"/>
</dbReference>
<evidence type="ECO:0000256" key="6">
    <source>
        <dbReference type="ARBA" id="ARBA00023157"/>
    </source>
</evidence>
<dbReference type="InterPro" id="IPR016140">
    <property type="entry name" value="Bifunc_inhib/LTP/seed_store"/>
</dbReference>
<dbReference type="EMBL" id="KI630171">
    <property type="protein sequence ID" value="EYU46138.1"/>
    <property type="molecule type" value="Genomic_DNA"/>
</dbReference>
<evidence type="ECO:0000256" key="2">
    <source>
        <dbReference type="ARBA" id="ARBA00009748"/>
    </source>
</evidence>
<dbReference type="AlphaFoldDB" id="A0A022S2J4"/>
<keyword evidence="5" id="KW-0732">Signal</keyword>
<name>A0A022S2J4_ERYGU</name>
<dbReference type="GO" id="GO:0098552">
    <property type="term" value="C:side of membrane"/>
    <property type="evidence" value="ECO:0007669"/>
    <property type="project" value="UniProtKB-KW"/>
</dbReference>
<dbReference type="OMA" id="CCPELAN"/>
<keyword evidence="7" id="KW-0325">Glycoprotein</keyword>
<evidence type="ECO:0000256" key="7">
    <source>
        <dbReference type="ARBA" id="ARBA00023180"/>
    </source>
</evidence>
<feature type="domain" description="Bifunctional inhibitor/plant lipid transfer protein/seed storage helical" evidence="10">
    <location>
        <begin position="1"/>
        <end position="78"/>
    </location>
</feature>
<evidence type="ECO:0000256" key="3">
    <source>
        <dbReference type="ARBA" id="ARBA00022475"/>
    </source>
</evidence>
<dbReference type="Proteomes" id="UP000030748">
    <property type="component" value="Unassembled WGS sequence"/>
</dbReference>
<keyword evidence="12" id="KW-1185">Reference proteome</keyword>
<dbReference type="Pfam" id="PF14368">
    <property type="entry name" value="LTP_2"/>
    <property type="match status" value="1"/>
</dbReference>
<dbReference type="InterPro" id="IPR036312">
    <property type="entry name" value="Bifun_inhib/LTP/seed_sf"/>
</dbReference>
<dbReference type="STRING" id="4155.A0A022S2J4"/>
<evidence type="ECO:0000313" key="11">
    <source>
        <dbReference type="EMBL" id="EYU46138.1"/>
    </source>
</evidence>
<keyword evidence="3" id="KW-1003">Cell membrane</keyword>
<keyword evidence="8" id="KW-0449">Lipoprotein</keyword>
<evidence type="ECO:0000256" key="9">
    <source>
        <dbReference type="SAM" id="MobiDB-lite"/>
    </source>
</evidence>
<comment type="subcellular location">
    <subcellularLocation>
        <location evidence="1">Cell membrane</location>
        <topology evidence="1">Lipid-anchor</topology>
        <topology evidence="1">GPI-anchor</topology>
    </subcellularLocation>
</comment>
<organism evidence="11 12">
    <name type="scientific">Erythranthe guttata</name>
    <name type="common">Yellow monkey flower</name>
    <name type="synonym">Mimulus guttatus</name>
    <dbReference type="NCBI Taxonomy" id="4155"/>
    <lineage>
        <taxon>Eukaryota</taxon>
        <taxon>Viridiplantae</taxon>
        <taxon>Streptophyta</taxon>
        <taxon>Embryophyta</taxon>
        <taxon>Tracheophyta</taxon>
        <taxon>Spermatophyta</taxon>
        <taxon>Magnoliopsida</taxon>
        <taxon>eudicotyledons</taxon>
        <taxon>Gunneridae</taxon>
        <taxon>Pentapetalae</taxon>
        <taxon>asterids</taxon>
        <taxon>lamiids</taxon>
        <taxon>Lamiales</taxon>
        <taxon>Phrymaceae</taxon>
        <taxon>Erythranthe</taxon>
    </lineage>
</organism>
<proteinExistence type="inferred from homology"/>
<dbReference type="Gene3D" id="1.10.110.10">
    <property type="entry name" value="Plant lipid-transfer and hydrophobic proteins"/>
    <property type="match status" value="1"/>
</dbReference>